<comment type="caution">
    <text evidence="11">The sequence shown here is derived from an EMBL/GenBank/DDBJ whole genome shotgun (WGS) entry which is preliminary data.</text>
</comment>
<dbReference type="AlphaFoldDB" id="A0A542ZSI6"/>
<feature type="domain" description="Cation efflux protein transmembrane" evidence="9">
    <location>
        <begin position="19"/>
        <end position="209"/>
    </location>
</feature>
<dbReference type="PANTHER" id="PTHR11562">
    <property type="entry name" value="CATION EFFLUX PROTEIN/ ZINC TRANSPORTER"/>
    <property type="match status" value="1"/>
</dbReference>
<keyword evidence="5 8" id="KW-1133">Transmembrane helix</keyword>
<dbReference type="OrthoDB" id="9809646at2"/>
<feature type="transmembrane region" description="Helical" evidence="8">
    <location>
        <begin position="183"/>
        <end position="201"/>
    </location>
</feature>
<dbReference type="InterPro" id="IPR027470">
    <property type="entry name" value="Cation_efflux_CTD"/>
</dbReference>
<feature type="transmembrane region" description="Helical" evidence="8">
    <location>
        <begin position="81"/>
        <end position="104"/>
    </location>
</feature>
<dbReference type="InterPro" id="IPR050681">
    <property type="entry name" value="CDF/SLC30A"/>
</dbReference>
<protein>
    <submittedName>
        <fullName evidence="11">Cobalt-zinc-cadmium efflux system protein</fullName>
    </submittedName>
</protein>
<dbReference type="Proteomes" id="UP000316196">
    <property type="component" value="Unassembled WGS sequence"/>
</dbReference>
<evidence type="ECO:0000259" key="10">
    <source>
        <dbReference type="Pfam" id="PF16916"/>
    </source>
</evidence>
<dbReference type="GO" id="GO:0005385">
    <property type="term" value="F:zinc ion transmembrane transporter activity"/>
    <property type="evidence" value="ECO:0007669"/>
    <property type="project" value="TreeGrafter"/>
</dbReference>
<dbReference type="NCBIfam" id="TIGR01297">
    <property type="entry name" value="CDF"/>
    <property type="match status" value="1"/>
</dbReference>
<feature type="domain" description="Cation efflux protein cytoplasmic" evidence="10">
    <location>
        <begin position="213"/>
        <end position="292"/>
    </location>
</feature>
<evidence type="ECO:0000256" key="8">
    <source>
        <dbReference type="SAM" id="Phobius"/>
    </source>
</evidence>
<feature type="transmembrane region" description="Helical" evidence="8">
    <location>
        <begin position="116"/>
        <end position="139"/>
    </location>
</feature>
<dbReference type="GO" id="GO:0005886">
    <property type="term" value="C:plasma membrane"/>
    <property type="evidence" value="ECO:0007669"/>
    <property type="project" value="TreeGrafter"/>
</dbReference>
<dbReference type="Pfam" id="PF01545">
    <property type="entry name" value="Cation_efflux"/>
    <property type="match status" value="1"/>
</dbReference>
<reference evidence="11 12" key="1">
    <citation type="submission" date="2019-06" db="EMBL/GenBank/DDBJ databases">
        <title>Sequencing the genomes of 1000 actinobacteria strains.</title>
        <authorList>
            <person name="Klenk H.-P."/>
        </authorList>
    </citation>
    <scope>NUCLEOTIDE SEQUENCE [LARGE SCALE GENOMIC DNA]</scope>
    <source>
        <strain evidence="11 12">DSM 8251</strain>
    </source>
</reference>
<comment type="subcellular location">
    <subcellularLocation>
        <location evidence="1">Membrane</location>
        <topology evidence="1">Multi-pass membrane protein</topology>
    </subcellularLocation>
</comment>
<dbReference type="Gene3D" id="1.20.1510.10">
    <property type="entry name" value="Cation efflux protein transmembrane domain"/>
    <property type="match status" value="1"/>
</dbReference>
<dbReference type="InterPro" id="IPR027469">
    <property type="entry name" value="Cation_efflux_TMD_sf"/>
</dbReference>
<dbReference type="EMBL" id="VFOR01000001">
    <property type="protein sequence ID" value="TQL63312.1"/>
    <property type="molecule type" value="Genomic_DNA"/>
</dbReference>
<evidence type="ECO:0000256" key="4">
    <source>
        <dbReference type="ARBA" id="ARBA00022692"/>
    </source>
</evidence>
<dbReference type="InterPro" id="IPR036837">
    <property type="entry name" value="Cation_efflux_CTD_sf"/>
</dbReference>
<evidence type="ECO:0000256" key="5">
    <source>
        <dbReference type="ARBA" id="ARBA00022989"/>
    </source>
</evidence>
<name>A0A542ZSI6_9ACTN</name>
<gene>
    <name evidence="11" type="ORF">FB460_1114</name>
</gene>
<dbReference type="SUPFAM" id="SSF161111">
    <property type="entry name" value="Cation efflux protein transmembrane domain-like"/>
    <property type="match status" value="1"/>
</dbReference>
<dbReference type="SUPFAM" id="SSF160240">
    <property type="entry name" value="Cation efflux protein cytoplasmic domain-like"/>
    <property type="match status" value="1"/>
</dbReference>
<dbReference type="InterPro" id="IPR002524">
    <property type="entry name" value="Cation_efflux"/>
</dbReference>
<proteinExistence type="inferred from homology"/>
<evidence type="ECO:0000256" key="3">
    <source>
        <dbReference type="ARBA" id="ARBA00022448"/>
    </source>
</evidence>
<evidence type="ECO:0000259" key="9">
    <source>
        <dbReference type="Pfam" id="PF01545"/>
    </source>
</evidence>
<evidence type="ECO:0000256" key="7">
    <source>
        <dbReference type="ARBA" id="ARBA00023136"/>
    </source>
</evidence>
<dbReference type="PANTHER" id="PTHR11562:SF17">
    <property type="entry name" value="RE54080P-RELATED"/>
    <property type="match status" value="1"/>
</dbReference>
<keyword evidence="3" id="KW-0813">Transport</keyword>
<keyword evidence="12" id="KW-1185">Reference proteome</keyword>
<evidence type="ECO:0000256" key="1">
    <source>
        <dbReference type="ARBA" id="ARBA00004141"/>
    </source>
</evidence>
<dbReference type="InterPro" id="IPR058533">
    <property type="entry name" value="Cation_efflux_TM"/>
</dbReference>
<keyword evidence="6" id="KW-0406">Ion transport</keyword>
<feature type="transmembrane region" description="Helical" evidence="8">
    <location>
        <begin position="20"/>
        <end position="43"/>
    </location>
</feature>
<evidence type="ECO:0000256" key="2">
    <source>
        <dbReference type="ARBA" id="ARBA00008873"/>
    </source>
</evidence>
<comment type="similarity">
    <text evidence="2">Belongs to the cation diffusion facilitator (CDF) transporter (TC 2.A.4) family. SLC30A subfamily.</text>
</comment>
<evidence type="ECO:0000313" key="11">
    <source>
        <dbReference type="EMBL" id="TQL63312.1"/>
    </source>
</evidence>
<dbReference type="RefSeq" id="WP_142093050.1">
    <property type="nucleotide sequence ID" value="NZ_BAAAMD010000001.1"/>
</dbReference>
<keyword evidence="4 8" id="KW-0812">Transmembrane</keyword>
<evidence type="ECO:0000313" key="12">
    <source>
        <dbReference type="Proteomes" id="UP000316196"/>
    </source>
</evidence>
<sequence>MHDHSHSHADATTNRTRLAIALAVTGTILVAEVVGAIITNSLALLVDAAHMFTDTLGLLTALVAATLMMRPPNPRRTWGWLRIEVIAAAAQAGILLAVGTYAIIEGIQRLITPPEVMSTGLLVVGTVGLIGNVISLLVLQGGRDSNLNMRAAFLEVSADALGSVAVLVAAGVIATTGWHRADAIASLTVAALIVPRAIALLRESGSILLESTPEGLDLERVRAHLLSLPHVVDVHDLHASAVGSGLPVVTAHVVLHDDCFRDGHSLEILEQMLTCLRSHHEISVSHSTFQLESSEVASAHVLQLHS</sequence>
<organism evidence="11 12">
    <name type="scientific">Propioniferax innocua</name>
    <dbReference type="NCBI Taxonomy" id="1753"/>
    <lineage>
        <taxon>Bacteria</taxon>
        <taxon>Bacillati</taxon>
        <taxon>Actinomycetota</taxon>
        <taxon>Actinomycetes</taxon>
        <taxon>Propionibacteriales</taxon>
        <taxon>Propionibacteriaceae</taxon>
        <taxon>Propioniferax</taxon>
    </lineage>
</organism>
<keyword evidence="7 8" id="KW-0472">Membrane</keyword>
<feature type="transmembrane region" description="Helical" evidence="8">
    <location>
        <begin position="49"/>
        <end position="69"/>
    </location>
</feature>
<feature type="transmembrane region" description="Helical" evidence="8">
    <location>
        <begin position="151"/>
        <end position="177"/>
    </location>
</feature>
<accession>A0A542ZSI6</accession>
<dbReference type="Pfam" id="PF16916">
    <property type="entry name" value="ZT_dimer"/>
    <property type="match status" value="1"/>
</dbReference>
<evidence type="ECO:0000256" key="6">
    <source>
        <dbReference type="ARBA" id="ARBA00023065"/>
    </source>
</evidence>